<sequence length="326" mass="34720">MSTRLTLAAQAGAIVDGSDGHVLLFCAPDTLDISVFGTMRITVVQDMMPAAANWAARGVTTVSRAEEDADLAVVFLPRAKQAARDVIARAAQRAGRVLVDGQKTDGVDALLKEVRARTEILGTVAKAHGKLFWFDAASFEDWIAAPGLIDGRWHVVPGVFSADGVDPGSALLAAHVPAALSGRVADLGAGWGYLSAHILDACPKITELHLVEAQGAALDCARQNVTDARARFHWADATTWAGETAFDAVVMNPPFHTGRAAEPDLGRAFIASAARLLRPGGTLWMVANRHLPYEQALRDSFAEFAEIGGTNKFKIVKALAKPRARR</sequence>
<dbReference type="PANTHER" id="PTHR47816">
    <property type="entry name" value="RIBOSOMAL RNA SMALL SUBUNIT METHYLTRANSFERASE C"/>
    <property type="match status" value="1"/>
</dbReference>
<protein>
    <submittedName>
        <fullName evidence="7">Class I SAM-dependent methyltransferase</fullName>
    </submittedName>
</protein>
<organism evidence="7 8">
    <name type="scientific">Aliishimia ponticola</name>
    <dbReference type="NCBI Taxonomy" id="2499833"/>
    <lineage>
        <taxon>Bacteria</taxon>
        <taxon>Pseudomonadati</taxon>
        <taxon>Pseudomonadota</taxon>
        <taxon>Alphaproteobacteria</taxon>
        <taxon>Rhodobacterales</taxon>
        <taxon>Paracoccaceae</taxon>
        <taxon>Aliishimia</taxon>
    </lineage>
</organism>
<comment type="caution">
    <text evidence="7">The sequence shown here is derived from an EMBL/GenBank/DDBJ whole genome shotgun (WGS) entry which is preliminary data.</text>
</comment>
<dbReference type="InterPro" id="IPR029063">
    <property type="entry name" value="SAM-dependent_MTases_sf"/>
</dbReference>
<keyword evidence="8" id="KW-1185">Reference proteome</keyword>
<keyword evidence="5" id="KW-0949">S-adenosyl-L-methionine</keyword>
<keyword evidence="4 7" id="KW-0808">Transferase</keyword>
<keyword evidence="1" id="KW-0963">Cytoplasm</keyword>
<proteinExistence type="predicted"/>
<dbReference type="GO" id="GO:0008757">
    <property type="term" value="F:S-adenosylmethionine-dependent methyltransferase activity"/>
    <property type="evidence" value="ECO:0007669"/>
    <property type="project" value="InterPro"/>
</dbReference>
<accession>A0A4S4NFE0</accession>
<dbReference type="PROSITE" id="PS00092">
    <property type="entry name" value="N6_MTASE"/>
    <property type="match status" value="1"/>
</dbReference>
<evidence type="ECO:0000256" key="1">
    <source>
        <dbReference type="ARBA" id="ARBA00022490"/>
    </source>
</evidence>
<dbReference type="InterPro" id="IPR007848">
    <property type="entry name" value="Small_mtfrase_dom"/>
</dbReference>
<feature type="domain" description="Methyltransferase small" evidence="6">
    <location>
        <begin position="156"/>
        <end position="317"/>
    </location>
</feature>
<dbReference type="SUPFAM" id="SSF53335">
    <property type="entry name" value="S-adenosyl-L-methionine-dependent methyltransferases"/>
    <property type="match status" value="1"/>
</dbReference>
<name>A0A4S4NFE0_9RHOB</name>
<reference evidence="7 8" key="1">
    <citation type="submission" date="2019-04" db="EMBL/GenBank/DDBJ databases">
        <title>Shimia ponticola sp. nov., isolated from seawater.</title>
        <authorList>
            <person name="Kim Y.-O."/>
            <person name="Yoon J.-H."/>
        </authorList>
    </citation>
    <scope>NUCLEOTIDE SEQUENCE [LARGE SCALE GENOMIC DNA]</scope>
    <source>
        <strain evidence="7 8">MYP11</strain>
    </source>
</reference>
<dbReference type="InterPro" id="IPR002052">
    <property type="entry name" value="DNA_methylase_N6_adenine_CS"/>
</dbReference>
<evidence type="ECO:0000256" key="5">
    <source>
        <dbReference type="ARBA" id="ARBA00022691"/>
    </source>
</evidence>
<evidence type="ECO:0000256" key="4">
    <source>
        <dbReference type="ARBA" id="ARBA00022679"/>
    </source>
</evidence>
<dbReference type="RefSeq" id="WP_136462456.1">
    <property type="nucleotide sequence ID" value="NZ_SRKY01000002.1"/>
</dbReference>
<dbReference type="CDD" id="cd02440">
    <property type="entry name" value="AdoMet_MTases"/>
    <property type="match status" value="1"/>
</dbReference>
<dbReference type="PANTHER" id="PTHR47816:SF4">
    <property type="entry name" value="RIBOSOMAL RNA SMALL SUBUNIT METHYLTRANSFERASE C"/>
    <property type="match status" value="1"/>
</dbReference>
<dbReference type="GO" id="GO:0008170">
    <property type="term" value="F:N-methyltransferase activity"/>
    <property type="evidence" value="ECO:0007669"/>
    <property type="project" value="UniProtKB-ARBA"/>
</dbReference>
<dbReference type="OrthoDB" id="9816072at2"/>
<dbReference type="InterPro" id="IPR046977">
    <property type="entry name" value="RsmC/RlmG"/>
</dbReference>
<evidence type="ECO:0000259" key="6">
    <source>
        <dbReference type="Pfam" id="PF05175"/>
    </source>
</evidence>
<dbReference type="GO" id="GO:0003676">
    <property type="term" value="F:nucleic acid binding"/>
    <property type="evidence" value="ECO:0007669"/>
    <property type="project" value="InterPro"/>
</dbReference>
<gene>
    <name evidence="7" type="ORF">E4Z66_07905</name>
</gene>
<evidence type="ECO:0000256" key="3">
    <source>
        <dbReference type="ARBA" id="ARBA00022603"/>
    </source>
</evidence>
<dbReference type="EMBL" id="SRKY01000002">
    <property type="protein sequence ID" value="THH36858.1"/>
    <property type="molecule type" value="Genomic_DNA"/>
</dbReference>
<keyword evidence="2" id="KW-0698">rRNA processing</keyword>
<dbReference type="Pfam" id="PF05175">
    <property type="entry name" value="MTS"/>
    <property type="match status" value="1"/>
</dbReference>
<dbReference type="GO" id="GO:0006364">
    <property type="term" value="P:rRNA processing"/>
    <property type="evidence" value="ECO:0007669"/>
    <property type="project" value="UniProtKB-KW"/>
</dbReference>
<keyword evidence="3 7" id="KW-0489">Methyltransferase</keyword>
<dbReference type="GO" id="GO:0032259">
    <property type="term" value="P:methylation"/>
    <property type="evidence" value="ECO:0007669"/>
    <property type="project" value="UniProtKB-KW"/>
</dbReference>
<evidence type="ECO:0000256" key="2">
    <source>
        <dbReference type="ARBA" id="ARBA00022552"/>
    </source>
</evidence>
<dbReference type="Proteomes" id="UP000306602">
    <property type="component" value="Unassembled WGS sequence"/>
</dbReference>
<evidence type="ECO:0000313" key="8">
    <source>
        <dbReference type="Proteomes" id="UP000306602"/>
    </source>
</evidence>
<dbReference type="AlphaFoldDB" id="A0A4S4NFE0"/>
<dbReference type="Gene3D" id="3.40.50.150">
    <property type="entry name" value="Vaccinia Virus protein VP39"/>
    <property type="match status" value="1"/>
</dbReference>
<evidence type="ECO:0000313" key="7">
    <source>
        <dbReference type="EMBL" id="THH36858.1"/>
    </source>
</evidence>